<keyword evidence="4" id="KW-1185">Reference proteome</keyword>
<dbReference type="GO" id="GO:0016787">
    <property type="term" value="F:hydrolase activity"/>
    <property type="evidence" value="ECO:0007669"/>
    <property type="project" value="UniProtKB-KW"/>
</dbReference>
<reference evidence="3 4" key="1">
    <citation type="submission" date="2017-08" db="EMBL/GenBank/DDBJ databases">
        <title>Virgibacillus indicus sp. nov. and Virgibacillus profoundi sp. nov, two moderately halophilic bacteria isolated from marine sediment by using the Microfluidic Streak Plate.</title>
        <authorList>
            <person name="Xu B."/>
            <person name="Hu B."/>
            <person name="Wang J."/>
            <person name="Zhu Y."/>
            <person name="Huang L."/>
            <person name="Du W."/>
            <person name="Huang Y."/>
        </authorList>
    </citation>
    <scope>NUCLEOTIDE SEQUENCE [LARGE SCALE GENOMIC DNA]</scope>
    <source>
        <strain evidence="3 4">IO3-P3-H5</strain>
    </source>
</reference>
<dbReference type="Gene3D" id="3.40.710.10">
    <property type="entry name" value="DD-peptidase/beta-lactamase superfamily"/>
    <property type="match status" value="1"/>
</dbReference>
<gene>
    <name evidence="3" type="ORF">CIL05_04490</name>
</gene>
<dbReference type="InterPro" id="IPR012338">
    <property type="entry name" value="Beta-lactam/transpept-like"/>
</dbReference>
<accession>A0A2A2IH75</accession>
<organism evidence="3 4">
    <name type="scientific">Virgibacillus profundi</name>
    <dbReference type="NCBI Taxonomy" id="2024555"/>
    <lineage>
        <taxon>Bacteria</taxon>
        <taxon>Bacillati</taxon>
        <taxon>Bacillota</taxon>
        <taxon>Bacilli</taxon>
        <taxon>Bacillales</taxon>
        <taxon>Bacillaceae</taxon>
        <taxon>Virgibacillus</taxon>
    </lineage>
</organism>
<sequence>MQEKVLHFLQEEIEMNHIPGAVISASYKGEVILQEAVGNRIVYPAKLPMKLNNVFDLASLTKVVVTLPAILQLIDNGEIRLDDPVAYFLPEFAQNGKENIRLRHLLTHTSGLPSHKQYYLEDLTTEEVIQRIYSEELSASTGSNVIYSDLGLMMLYKVIEIITEEKFDHFVHNEILAPLEMFDTGFNPTFEKNRYAATEYSNKLKVYKQGIVHDENTETMGGISGHAGLFSTIHDLQNFTTMIENNGVFKGKRILSQAVLELSRKNYSPFDSEFRGLGWILKSPVLSSCGDLFSEVSYGHTGFTGTSIWFDPTIDLHVILLTNRVHFGREPHILRLRPRLHNMIRAYFS</sequence>
<dbReference type="Pfam" id="PF00144">
    <property type="entry name" value="Beta-lactamase"/>
    <property type="match status" value="1"/>
</dbReference>
<name>A0A2A2IH75_9BACI</name>
<protein>
    <submittedName>
        <fullName evidence="3">Penicillin-binding protein</fullName>
    </submittedName>
</protein>
<comment type="caution">
    <text evidence="3">The sequence shown here is derived from an EMBL/GenBank/DDBJ whole genome shotgun (WGS) entry which is preliminary data.</text>
</comment>
<dbReference type="RefSeq" id="WP_095654308.1">
    <property type="nucleotide sequence ID" value="NZ_NPOA01000002.1"/>
</dbReference>
<dbReference type="PANTHER" id="PTHR43283">
    <property type="entry name" value="BETA-LACTAMASE-RELATED"/>
    <property type="match status" value="1"/>
</dbReference>
<evidence type="ECO:0000313" key="4">
    <source>
        <dbReference type="Proteomes" id="UP000218887"/>
    </source>
</evidence>
<dbReference type="SUPFAM" id="SSF56601">
    <property type="entry name" value="beta-lactamase/transpeptidase-like"/>
    <property type="match status" value="1"/>
</dbReference>
<proteinExistence type="predicted"/>
<dbReference type="PANTHER" id="PTHR43283:SF11">
    <property type="entry name" value="BETA-LACTAMASE-RELATED DOMAIN-CONTAINING PROTEIN"/>
    <property type="match status" value="1"/>
</dbReference>
<evidence type="ECO:0000259" key="2">
    <source>
        <dbReference type="Pfam" id="PF00144"/>
    </source>
</evidence>
<feature type="domain" description="Beta-lactamase-related" evidence="2">
    <location>
        <begin position="10"/>
        <end position="329"/>
    </location>
</feature>
<evidence type="ECO:0000313" key="3">
    <source>
        <dbReference type="EMBL" id="PAV30977.1"/>
    </source>
</evidence>
<evidence type="ECO:0000256" key="1">
    <source>
        <dbReference type="ARBA" id="ARBA00022801"/>
    </source>
</evidence>
<dbReference type="InterPro" id="IPR001466">
    <property type="entry name" value="Beta-lactam-related"/>
</dbReference>
<dbReference type="OrthoDB" id="9770183at2"/>
<dbReference type="Proteomes" id="UP000218887">
    <property type="component" value="Unassembled WGS sequence"/>
</dbReference>
<dbReference type="EMBL" id="NPOA01000002">
    <property type="protein sequence ID" value="PAV30977.1"/>
    <property type="molecule type" value="Genomic_DNA"/>
</dbReference>
<dbReference type="InterPro" id="IPR050789">
    <property type="entry name" value="Diverse_Enzym_Activities"/>
</dbReference>
<keyword evidence="1" id="KW-0378">Hydrolase</keyword>
<dbReference type="AlphaFoldDB" id="A0A2A2IH75"/>